<dbReference type="GO" id="GO:0005739">
    <property type="term" value="C:mitochondrion"/>
    <property type="evidence" value="ECO:0007669"/>
    <property type="project" value="TreeGrafter"/>
</dbReference>
<name>A0A875S9F5_EENNA</name>
<protein>
    <submittedName>
        <fullName evidence="6">RNA exonuclease</fullName>
    </submittedName>
</protein>
<dbReference type="GO" id="GO:0000175">
    <property type="term" value="F:3'-5'-RNA exonuclease activity"/>
    <property type="evidence" value="ECO:0007669"/>
    <property type="project" value="InterPro"/>
</dbReference>
<evidence type="ECO:0000313" key="7">
    <source>
        <dbReference type="Proteomes" id="UP000662931"/>
    </source>
</evidence>
<dbReference type="FunFam" id="3.30.420.10:FF:000003">
    <property type="entry name" value="Oligoribonuclease"/>
    <property type="match status" value="1"/>
</dbReference>
<comment type="similarity">
    <text evidence="1">Belongs to the oligoribonuclease family.</text>
</comment>
<dbReference type="InterPro" id="IPR013520">
    <property type="entry name" value="Ribonucl_H"/>
</dbReference>
<dbReference type="PANTHER" id="PTHR11046">
    <property type="entry name" value="OLIGORIBONUCLEASE, MITOCHONDRIAL"/>
    <property type="match status" value="1"/>
</dbReference>
<dbReference type="Proteomes" id="UP000662931">
    <property type="component" value="Chromosome 3"/>
</dbReference>
<keyword evidence="4 6" id="KW-0269">Exonuclease</keyword>
<evidence type="ECO:0000256" key="4">
    <source>
        <dbReference type="ARBA" id="ARBA00022839"/>
    </source>
</evidence>
<dbReference type="OrthoDB" id="270189at2759"/>
<dbReference type="Pfam" id="PF00929">
    <property type="entry name" value="RNase_T"/>
    <property type="match status" value="1"/>
</dbReference>
<keyword evidence="3" id="KW-0378">Hydrolase</keyword>
<dbReference type="SMART" id="SM00479">
    <property type="entry name" value="EXOIII"/>
    <property type="match status" value="1"/>
</dbReference>
<accession>A0A875S9F5</accession>
<dbReference type="KEGG" id="bnn:FOA43_003053"/>
<dbReference type="InterPro" id="IPR022894">
    <property type="entry name" value="Oligoribonuclease"/>
</dbReference>
<dbReference type="GO" id="GO:0003676">
    <property type="term" value="F:nucleic acid binding"/>
    <property type="evidence" value="ECO:0007669"/>
    <property type="project" value="InterPro"/>
</dbReference>
<dbReference type="InterPro" id="IPR012337">
    <property type="entry name" value="RNaseH-like_sf"/>
</dbReference>
<dbReference type="RefSeq" id="XP_038779259.1">
    <property type="nucleotide sequence ID" value="XM_038923331.1"/>
</dbReference>
<reference evidence="6" key="1">
    <citation type="submission" date="2020-10" db="EMBL/GenBank/DDBJ databases">
        <authorList>
            <person name="Roach M.J.R."/>
        </authorList>
    </citation>
    <scope>NUCLEOTIDE SEQUENCE</scope>
    <source>
        <strain evidence="6">CBS 1945</strain>
    </source>
</reference>
<dbReference type="GeneID" id="62196454"/>
<keyword evidence="7" id="KW-1185">Reference proteome</keyword>
<evidence type="ECO:0000313" key="6">
    <source>
        <dbReference type="EMBL" id="QPG75694.1"/>
    </source>
</evidence>
<dbReference type="PANTHER" id="PTHR11046:SF0">
    <property type="entry name" value="OLIGORIBONUCLEASE, MITOCHONDRIAL"/>
    <property type="match status" value="1"/>
</dbReference>
<feature type="domain" description="Exonuclease" evidence="5">
    <location>
        <begin position="20"/>
        <end position="195"/>
    </location>
</feature>
<evidence type="ECO:0000256" key="2">
    <source>
        <dbReference type="ARBA" id="ARBA00022722"/>
    </source>
</evidence>
<dbReference type="NCBIfam" id="NF003765">
    <property type="entry name" value="PRK05359.1"/>
    <property type="match status" value="1"/>
</dbReference>
<gene>
    <name evidence="6" type="primary">REX2</name>
    <name evidence="6" type="ORF">FOA43_003053</name>
</gene>
<evidence type="ECO:0000256" key="1">
    <source>
        <dbReference type="ARBA" id="ARBA00009921"/>
    </source>
</evidence>
<sequence length="228" mass="26355">MSTASDIIKSATGVYDHMKPIIWVDCEMTGLDHEKDHIIEICCLITDKNLKVLDKAGYESVIHYPKSEMDSMNKWCIDHHGSSGLTKKVIESEKTKDLVENQLLNYIKKFVSPNVGILAGNSIHMDRLFMLKEMPKVINYLMYRIIDVSSIMEFCKRHNPKVEALMPPKIGAHTAKQDIIESINQLKYYRDVYLKDSDEIDEEVIREKWAGKDINGNPLERNTRKRKI</sequence>
<keyword evidence="2" id="KW-0540">Nuclease</keyword>
<dbReference type="Gene3D" id="3.30.420.10">
    <property type="entry name" value="Ribonuclease H-like superfamily/Ribonuclease H"/>
    <property type="match status" value="1"/>
</dbReference>
<organism evidence="6 7">
    <name type="scientific">Eeniella nana</name>
    <name type="common">Yeast</name>
    <name type="synonym">Brettanomyces nanus</name>
    <dbReference type="NCBI Taxonomy" id="13502"/>
    <lineage>
        <taxon>Eukaryota</taxon>
        <taxon>Fungi</taxon>
        <taxon>Dikarya</taxon>
        <taxon>Ascomycota</taxon>
        <taxon>Saccharomycotina</taxon>
        <taxon>Pichiomycetes</taxon>
        <taxon>Pichiales</taxon>
        <taxon>Pichiaceae</taxon>
        <taxon>Brettanomyces</taxon>
    </lineage>
</organism>
<dbReference type="CDD" id="cd06135">
    <property type="entry name" value="Orn"/>
    <property type="match status" value="1"/>
</dbReference>
<evidence type="ECO:0000256" key="3">
    <source>
        <dbReference type="ARBA" id="ARBA00022801"/>
    </source>
</evidence>
<dbReference type="SUPFAM" id="SSF53098">
    <property type="entry name" value="Ribonuclease H-like"/>
    <property type="match status" value="1"/>
</dbReference>
<evidence type="ECO:0000259" key="5">
    <source>
        <dbReference type="SMART" id="SM00479"/>
    </source>
</evidence>
<proteinExistence type="inferred from homology"/>
<dbReference type="AlphaFoldDB" id="A0A875S9F5"/>
<dbReference type="EMBL" id="CP064814">
    <property type="protein sequence ID" value="QPG75694.1"/>
    <property type="molecule type" value="Genomic_DNA"/>
</dbReference>
<dbReference type="InterPro" id="IPR036397">
    <property type="entry name" value="RNaseH_sf"/>
</dbReference>